<dbReference type="RefSeq" id="WP_203808858.1">
    <property type="nucleotide sequence ID" value="NZ_BAAAQE010000050.1"/>
</dbReference>
<dbReference type="Proteomes" id="UP000612282">
    <property type="component" value="Unassembled WGS sequence"/>
</dbReference>
<accession>A0ABQ3XRM1</accession>
<keyword evidence="2" id="KW-1185">Reference proteome</keyword>
<evidence type="ECO:0000313" key="1">
    <source>
        <dbReference type="EMBL" id="GID61156.1"/>
    </source>
</evidence>
<protein>
    <submittedName>
        <fullName evidence="1">Uncharacterized protein</fullName>
    </submittedName>
</protein>
<sequence length="242" mass="27150">MSTVRTVIVCSPDDQLLDWFSASEILEDLHLPSGSPDTMFPVRRRRIIGWFTRWSARHLIGATRRCGAVVQAAGGRRSRLDATTAIKAANAAALTRWNMWQLVVRGTAPARPWAEMLTHAEQTARAAKRGRSGKPVTVDVAQLRRRFEAQPRVLAIMAYNTHPRAQVVLDLDELDAYQAGQTTYAALHWRRAAFGDMVVTCGRRLIEPRSASLADRLRFYAEAGSYLDSLPKHHQVMAVRLH</sequence>
<comment type="caution">
    <text evidence="1">The sequence shown here is derived from an EMBL/GenBank/DDBJ whole genome shotgun (WGS) entry which is preliminary data.</text>
</comment>
<reference evidence="1 2" key="1">
    <citation type="submission" date="2021-01" db="EMBL/GenBank/DDBJ databases">
        <title>Whole genome shotgun sequence of Actinoplanes couchii NBRC 106145.</title>
        <authorList>
            <person name="Komaki H."/>
            <person name="Tamura T."/>
        </authorList>
    </citation>
    <scope>NUCLEOTIDE SEQUENCE [LARGE SCALE GENOMIC DNA]</scope>
    <source>
        <strain evidence="1 2">NBRC 106145</strain>
    </source>
</reference>
<organism evidence="1 2">
    <name type="scientific">Actinoplanes couchii</name>
    <dbReference type="NCBI Taxonomy" id="403638"/>
    <lineage>
        <taxon>Bacteria</taxon>
        <taxon>Bacillati</taxon>
        <taxon>Actinomycetota</taxon>
        <taxon>Actinomycetes</taxon>
        <taxon>Micromonosporales</taxon>
        <taxon>Micromonosporaceae</taxon>
        <taxon>Actinoplanes</taxon>
    </lineage>
</organism>
<dbReference type="EMBL" id="BOMG01000120">
    <property type="protein sequence ID" value="GID61156.1"/>
    <property type="molecule type" value="Genomic_DNA"/>
</dbReference>
<proteinExistence type="predicted"/>
<name>A0ABQ3XRM1_9ACTN</name>
<gene>
    <name evidence="1" type="ORF">Aco03nite_095600</name>
</gene>
<evidence type="ECO:0000313" key="2">
    <source>
        <dbReference type="Proteomes" id="UP000612282"/>
    </source>
</evidence>